<proteinExistence type="predicted"/>
<dbReference type="Pfam" id="PF23322">
    <property type="entry name" value="PPIase_AIP"/>
    <property type="match status" value="1"/>
</dbReference>
<name>A0A3P7JYZ5_LITSI</name>
<dbReference type="SUPFAM" id="SSF54534">
    <property type="entry name" value="FKBP-like"/>
    <property type="match status" value="1"/>
</dbReference>
<dbReference type="PANTHER" id="PTHR11242">
    <property type="entry name" value="ARYL HYDROCARBON RECEPTOR INTERACTING PROTEIN RELATED"/>
    <property type="match status" value="1"/>
</dbReference>
<evidence type="ECO:0000256" key="2">
    <source>
        <dbReference type="ARBA" id="ARBA00022490"/>
    </source>
</evidence>
<keyword evidence="7" id="KW-1185">Reference proteome</keyword>
<dbReference type="InterPro" id="IPR039663">
    <property type="entry name" value="AIP/AIPL1/TTC9"/>
</dbReference>
<protein>
    <recommendedName>
        <fullName evidence="5">AIP/AIPL N-terminal FKBP-type PPIase domain-containing protein</fullName>
    </recommendedName>
</protein>
<feature type="non-terminal residue" evidence="6">
    <location>
        <position position="243"/>
    </location>
</feature>
<feature type="domain" description="AIP/AIPL N-terminal FKBP-type PPIase" evidence="5">
    <location>
        <begin position="55"/>
        <end position="168"/>
    </location>
</feature>
<dbReference type="STRING" id="42156.A0A3P7JYZ5"/>
<evidence type="ECO:0000256" key="3">
    <source>
        <dbReference type="ARBA" id="ARBA00022737"/>
    </source>
</evidence>
<dbReference type="AlphaFoldDB" id="A0A3P7JYZ5"/>
<evidence type="ECO:0000313" key="7">
    <source>
        <dbReference type="Proteomes" id="UP000277928"/>
    </source>
</evidence>
<sequence>MVPSERTRTFKKVLNAGRGKIPEFRTGTKAVFHYETLKPLVNVNEEGFPDSRDSYKSIDNTRKPYPDGYGKPLELVFGKKFQLPIFERCLETMLVDEVSQFDIAASELYPYPSVSQKLRDISKDAMQLGNQGSHHHAHCAAANDLTMEYEVLNDLIKNPQPLRFIFHLLFVLQPEDYEPDSWQLEPDEKLASVAKLKEFGNEYLQKGDYLNASLRYREALSRIDTLLLREKPGDPEWIDLDKQ</sequence>
<reference evidence="6 7" key="1">
    <citation type="submission" date="2018-08" db="EMBL/GenBank/DDBJ databases">
        <authorList>
            <person name="Laetsch R D."/>
            <person name="Stevens L."/>
            <person name="Kumar S."/>
            <person name="Blaxter L. M."/>
        </authorList>
    </citation>
    <scope>NUCLEOTIDE SEQUENCE [LARGE SCALE GENOMIC DNA]</scope>
</reference>
<dbReference type="EMBL" id="UYRX01001559">
    <property type="protein sequence ID" value="VDM91606.1"/>
    <property type="molecule type" value="Genomic_DNA"/>
</dbReference>
<dbReference type="InterPro" id="IPR056277">
    <property type="entry name" value="PPIase_AIP"/>
</dbReference>
<dbReference type="InterPro" id="IPR011990">
    <property type="entry name" value="TPR-like_helical_dom_sf"/>
</dbReference>
<gene>
    <name evidence="6" type="ORF">NLS_LOCUS9393</name>
</gene>
<dbReference type="GO" id="GO:0005737">
    <property type="term" value="C:cytoplasm"/>
    <property type="evidence" value="ECO:0007669"/>
    <property type="project" value="UniProtKB-SubCell"/>
</dbReference>
<keyword evidence="2" id="KW-0963">Cytoplasm</keyword>
<accession>A0A3P7JYZ5</accession>
<dbReference type="Gene3D" id="3.10.50.40">
    <property type="match status" value="1"/>
</dbReference>
<dbReference type="PANTHER" id="PTHR11242:SF0">
    <property type="entry name" value="TPR_REGION DOMAIN-CONTAINING PROTEIN"/>
    <property type="match status" value="1"/>
</dbReference>
<organism evidence="6 7">
    <name type="scientific">Litomosoides sigmodontis</name>
    <name type="common">Filarial nematode worm</name>
    <dbReference type="NCBI Taxonomy" id="42156"/>
    <lineage>
        <taxon>Eukaryota</taxon>
        <taxon>Metazoa</taxon>
        <taxon>Ecdysozoa</taxon>
        <taxon>Nematoda</taxon>
        <taxon>Chromadorea</taxon>
        <taxon>Rhabditida</taxon>
        <taxon>Spirurina</taxon>
        <taxon>Spiruromorpha</taxon>
        <taxon>Filarioidea</taxon>
        <taxon>Onchocercidae</taxon>
        <taxon>Litomosoides</taxon>
    </lineage>
</organism>
<comment type="subcellular location">
    <subcellularLocation>
        <location evidence="1">Cytoplasm</location>
    </subcellularLocation>
</comment>
<dbReference type="Gene3D" id="1.25.40.10">
    <property type="entry name" value="Tetratricopeptide repeat domain"/>
    <property type="match status" value="1"/>
</dbReference>
<evidence type="ECO:0000259" key="5">
    <source>
        <dbReference type="Pfam" id="PF23322"/>
    </source>
</evidence>
<evidence type="ECO:0000256" key="4">
    <source>
        <dbReference type="ARBA" id="ARBA00022803"/>
    </source>
</evidence>
<dbReference type="InterPro" id="IPR046357">
    <property type="entry name" value="PPIase_dom_sf"/>
</dbReference>
<dbReference type="Proteomes" id="UP000277928">
    <property type="component" value="Unassembled WGS sequence"/>
</dbReference>
<keyword evidence="3" id="KW-0677">Repeat</keyword>
<evidence type="ECO:0000313" key="6">
    <source>
        <dbReference type="EMBL" id="VDM91606.1"/>
    </source>
</evidence>
<dbReference type="OMA" id="GKIPEFR"/>
<dbReference type="OrthoDB" id="5829758at2759"/>
<keyword evidence="4" id="KW-0802">TPR repeat</keyword>
<dbReference type="GO" id="GO:0003755">
    <property type="term" value="F:peptidyl-prolyl cis-trans isomerase activity"/>
    <property type="evidence" value="ECO:0007669"/>
    <property type="project" value="InterPro"/>
</dbReference>
<evidence type="ECO:0000256" key="1">
    <source>
        <dbReference type="ARBA" id="ARBA00004496"/>
    </source>
</evidence>